<dbReference type="Proteomes" id="UP000334923">
    <property type="component" value="Unassembled WGS sequence"/>
</dbReference>
<evidence type="ECO:0000256" key="4">
    <source>
        <dbReference type="ARBA" id="ARBA00023136"/>
    </source>
</evidence>
<dbReference type="PANTHER" id="PTHR43229">
    <property type="entry name" value="NODULATION PROTEIN J"/>
    <property type="match status" value="1"/>
</dbReference>
<reference evidence="7 8" key="1">
    <citation type="submission" date="2019-09" db="EMBL/GenBank/DDBJ databases">
        <authorList>
            <person name="Cremers G."/>
        </authorList>
    </citation>
    <scope>NUCLEOTIDE SEQUENCE [LARGE SCALE GENOMIC DNA]</scope>
    <source>
        <strain evidence="7">4A</strain>
    </source>
</reference>
<dbReference type="PIRSF" id="PIRSF006648">
    <property type="entry name" value="DrrB"/>
    <property type="match status" value="1"/>
</dbReference>
<keyword evidence="3 5" id="KW-1133">Transmembrane helix</keyword>
<dbReference type="InterPro" id="IPR051784">
    <property type="entry name" value="Nod_factor_ABC_transporter"/>
</dbReference>
<dbReference type="AlphaFoldDB" id="A0A5E6M7H0"/>
<evidence type="ECO:0000256" key="5">
    <source>
        <dbReference type="RuleBase" id="RU361157"/>
    </source>
</evidence>
<sequence length="266" mass="28667">MEPRTSSIASGSFGLGVYTLWNREVVRFLRQKNRVVGALGTPLVFWFLIGSGVGSSFRTGGTGSGDYFSYFFPGMLLLVVLFTAIFSTISLIEDRREGFLQAVLVAPVPRSAVVAAKLLGGMTLSVLQCLLIYLLALPLGLHFSLGSFALVVVTLCLLGLALTGIGYLLAWPLDSVQGYHALMNLLLMPLWLLSGALFPPNGSVGWMRAIIHANPLYYGLELLRAALWPGRSSAPLWLFGAITLLFTAAVGLAAVVITDRVRVKHP</sequence>
<evidence type="ECO:0000259" key="6">
    <source>
        <dbReference type="PROSITE" id="PS51012"/>
    </source>
</evidence>
<comment type="similarity">
    <text evidence="5">Belongs to the ABC-2 integral membrane protein family.</text>
</comment>
<keyword evidence="8" id="KW-1185">Reference proteome</keyword>
<evidence type="ECO:0000313" key="8">
    <source>
        <dbReference type="Proteomes" id="UP000334923"/>
    </source>
</evidence>
<feature type="transmembrane region" description="Helical" evidence="5">
    <location>
        <begin position="35"/>
        <end position="55"/>
    </location>
</feature>
<comment type="subcellular location">
    <subcellularLocation>
        <location evidence="5">Cell membrane</location>
        <topology evidence="5">Multi-pass membrane protein</topology>
    </subcellularLocation>
    <subcellularLocation>
        <location evidence="1">Membrane</location>
        <topology evidence="1">Multi-pass membrane protein</topology>
    </subcellularLocation>
</comment>
<dbReference type="GO" id="GO:0043190">
    <property type="term" value="C:ATP-binding cassette (ABC) transporter complex"/>
    <property type="evidence" value="ECO:0007669"/>
    <property type="project" value="InterPro"/>
</dbReference>
<feature type="domain" description="ABC transmembrane type-2" evidence="6">
    <location>
        <begin position="33"/>
        <end position="261"/>
    </location>
</feature>
<protein>
    <recommendedName>
        <fullName evidence="5">Transport permease protein</fullName>
    </recommendedName>
</protein>
<dbReference type="OrthoDB" id="9788252at2"/>
<evidence type="ECO:0000313" key="7">
    <source>
        <dbReference type="EMBL" id="VVM05160.1"/>
    </source>
</evidence>
<organism evidence="7 8">
    <name type="scientific">Methylacidimicrobium tartarophylax</name>
    <dbReference type="NCBI Taxonomy" id="1041768"/>
    <lineage>
        <taxon>Bacteria</taxon>
        <taxon>Pseudomonadati</taxon>
        <taxon>Verrucomicrobiota</taxon>
        <taxon>Methylacidimicrobium</taxon>
    </lineage>
</organism>
<evidence type="ECO:0000256" key="1">
    <source>
        <dbReference type="ARBA" id="ARBA00004141"/>
    </source>
</evidence>
<dbReference type="RefSeq" id="WP_142659350.1">
    <property type="nucleotide sequence ID" value="NZ_CABFVA020000015.1"/>
</dbReference>
<dbReference type="PROSITE" id="PS51012">
    <property type="entry name" value="ABC_TM2"/>
    <property type="match status" value="1"/>
</dbReference>
<keyword evidence="5" id="KW-0813">Transport</keyword>
<dbReference type="PRINTS" id="PR00164">
    <property type="entry name" value="ABC2TRNSPORT"/>
</dbReference>
<accession>A0A5E6M7H0</accession>
<dbReference type="GO" id="GO:0140359">
    <property type="term" value="F:ABC-type transporter activity"/>
    <property type="evidence" value="ECO:0007669"/>
    <property type="project" value="InterPro"/>
</dbReference>
<dbReference type="InterPro" id="IPR013525">
    <property type="entry name" value="ABC2_TM"/>
</dbReference>
<evidence type="ECO:0000256" key="2">
    <source>
        <dbReference type="ARBA" id="ARBA00022692"/>
    </source>
</evidence>
<feature type="transmembrane region" description="Helical" evidence="5">
    <location>
        <begin position="113"/>
        <end position="136"/>
    </location>
</feature>
<dbReference type="PANTHER" id="PTHR43229:SF2">
    <property type="entry name" value="NODULATION PROTEIN J"/>
    <property type="match status" value="1"/>
</dbReference>
<dbReference type="Pfam" id="PF01061">
    <property type="entry name" value="ABC2_membrane"/>
    <property type="match status" value="1"/>
</dbReference>
<feature type="transmembrane region" description="Helical" evidence="5">
    <location>
        <begin position="236"/>
        <end position="257"/>
    </location>
</feature>
<dbReference type="InterPro" id="IPR047817">
    <property type="entry name" value="ABC2_TM_bact-type"/>
</dbReference>
<feature type="transmembrane region" description="Helical" evidence="5">
    <location>
        <begin position="67"/>
        <end position="92"/>
    </location>
</feature>
<keyword evidence="5" id="KW-1003">Cell membrane</keyword>
<feature type="transmembrane region" description="Helical" evidence="5">
    <location>
        <begin position="181"/>
        <end position="198"/>
    </location>
</feature>
<dbReference type="EMBL" id="CABFVA020000015">
    <property type="protein sequence ID" value="VVM05160.1"/>
    <property type="molecule type" value="Genomic_DNA"/>
</dbReference>
<feature type="transmembrane region" description="Helical" evidence="5">
    <location>
        <begin position="148"/>
        <end position="169"/>
    </location>
</feature>
<proteinExistence type="inferred from homology"/>
<keyword evidence="4 5" id="KW-0472">Membrane</keyword>
<dbReference type="InterPro" id="IPR000412">
    <property type="entry name" value="ABC_2_transport"/>
</dbReference>
<name>A0A5E6M7H0_9BACT</name>
<gene>
    <name evidence="7" type="primary">drrB</name>
    <name evidence="7" type="ORF">MAMT_00493</name>
</gene>
<evidence type="ECO:0000256" key="3">
    <source>
        <dbReference type="ARBA" id="ARBA00022989"/>
    </source>
</evidence>
<keyword evidence="2 5" id="KW-0812">Transmembrane</keyword>